<feature type="region of interest" description="Disordered" evidence="1">
    <location>
        <begin position="385"/>
        <end position="468"/>
    </location>
</feature>
<evidence type="ECO:0000313" key="3">
    <source>
        <dbReference type="EMBL" id="KAG5675436.1"/>
    </source>
</evidence>
<comment type="caution">
    <text evidence="3">The sequence shown here is derived from an EMBL/GenBank/DDBJ whole genome shotgun (WGS) entry which is preliminary data.</text>
</comment>
<feature type="compositionally biased region" description="Low complexity" evidence="1">
    <location>
        <begin position="457"/>
        <end position="468"/>
    </location>
</feature>
<dbReference type="Pfam" id="PF20412">
    <property type="entry name" value="RALGAPB_N"/>
    <property type="match status" value="1"/>
</dbReference>
<organism evidence="3 4">
    <name type="scientific">Polypedilum vanderplanki</name>
    <name type="common">Sleeping chironomid midge</name>
    <dbReference type="NCBI Taxonomy" id="319348"/>
    <lineage>
        <taxon>Eukaryota</taxon>
        <taxon>Metazoa</taxon>
        <taxon>Ecdysozoa</taxon>
        <taxon>Arthropoda</taxon>
        <taxon>Hexapoda</taxon>
        <taxon>Insecta</taxon>
        <taxon>Pterygota</taxon>
        <taxon>Neoptera</taxon>
        <taxon>Endopterygota</taxon>
        <taxon>Diptera</taxon>
        <taxon>Nematocera</taxon>
        <taxon>Chironomoidea</taxon>
        <taxon>Chironomidae</taxon>
        <taxon>Chironominae</taxon>
        <taxon>Polypedilum</taxon>
        <taxon>Polypedilum</taxon>
    </lineage>
</organism>
<dbReference type="Proteomes" id="UP001107558">
    <property type="component" value="Chromosome 2"/>
</dbReference>
<dbReference type="OrthoDB" id="10009983at2759"/>
<keyword evidence="4" id="KW-1185">Reference proteome</keyword>
<dbReference type="GO" id="GO:0051056">
    <property type="term" value="P:regulation of small GTPase mediated signal transduction"/>
    <property type="evidence" value="ECO:0007669"/>
    <property type="project" value="InterPro"/>
</dbReference>
<dbReference type="PANTHER" id="PTHR21344">
    <property type="entry name" value="RAL GTPASE-ACTIVATING PROTEIN SUBUNIT BETA"/>
    <property type="match status" value="1"/>
</dbReference>
<proteinExistence type="predicted"/>
<evidence type="ECO:0000256" key="1">
    <source>
        <dbReference type="SAM" id="MobiDB-lite"/>
    </source>
</evidence>
<gene>
    <name evidence="3" type="ORF">PVAND_005340</name>
</gene>
<dbReference type="Gene3D" id="3.40.50.11210">
    <property type="entry name" value="Rap/Ran-GAP"/>
    <property type="match status" value="1"/>
</dbReference>
<name>A0A9J6BZV7_POLVA</name>
<reference evidence="3" key="1">
    <citation type="submission" date="2021-03" db="EMBL/GenBank/DDBJ databases">
        <title>Chromosome level genome of the anhydrobiotic midge Polypedilum vanderplanki.</title>
        <authorList>
            <person name="Yoshida Y."/>
            <person name="Kikawada T."/>
            <person name="Gusev O."/>
        </authorList>
    </citation>
    <scope>NUCLEOTIDE SEQUENCE</scope>
    <source>
        <strain evidence="3">NIAS01</strain>
        <tissue evidence="3">Whole body or cell culture</tissue>
    </source>
</reference>
<dbReference type="PANTHER" id="PTHR21344:SF1">
    <property type="entry name" value="RAL GTPASE-ACTIVATING PROTEIN SUBUNIT BETA"/>
    <property type="match status" value="1"/>
</dbReference>
<evidence type="ECO:0000313" key="4">
    <source>
        <dbReference type="Proteomes" id="UP001107558"/>
    </source>
</evidence>
<dbReference type="GO" id="GO:0005096">
    <property type="term" value="F:GTPase activator activity"/>
    <property type="evidence" value="ECO:0007669"/>
    <property type="project" value="InterPro"/>
</dbReference>
<dbReference type="InterPro" id="IPR035974">
    <property type="entry name" value="Rap/Ran-GAP_sf"/>
</dbReference>
<feature type="region of interest" description="Disordered" evidence="1">
    <location>
        <begin position="1408"/>
        <end position="1428"/>
    </location>
</feature>
<protein>
    <recommendedName>
        <fullName evidence="2">Ral GTPase-activating protein subunit alpha/beta N-terminal domain-containing protein</fullName>
    </recommendedName>
</protein>
<feature type="compositionally biased region" description="Polar residues" evidence="1">
    <location>
        <begin position="385"/>
        <end position="411"/>
    </location>
</feature>
<evidence type="ECO:0000259" key="2">
    <source>
        <dbReference type="Pfam" id="PF20412"/>
    </source>
</evidence>
<sequence length="1578" mass="176181">MFTEWTSLTSEITTNVNRSQSESTLIKFNPLISRDVTATLVKQLASSLGISGPAEPSKLVSDHEVSWCMDVICFGLSLPLTDHEIIKDCVNLYCEWLSVTTTPKISVPKPIIDDPNIYTRKIILHLHNLFFPRHGEVLPFIYLQENLGADVVNRQAVLCHRVLRTLQNVAQNSVILTNETWETLLLFLLAINQLLLAHPTCDVGDQLCERVLSVLFEVWILACVKCFPAPSLWKTFQESCANWRHRMALVEQWNRINLALTARLLDFMYGSTFPELKIPDEDSQLIPPEMSNDCVAQSWYRFLRIIGSPTAFCCPQVISHTPAFMQHILLREDSIDPHQHPCLLILPQIFLKAMKGISSQVDAFLGIFMPFTWEEGVIIDNAISTPTNQTTNTHQRTASVRSGSDQITVPNNAVGEGSSKNTFGAGPNLNVTTDHPHLSPTPPLQRRLAKSFSVAPSHSQSKGLSKGSLISLTSSRSVSINTMANSGPPSNSSVTSILSITNENRPPLAVTRPKCNSILHLLGEWLFDAAHIGSDMWLQSLKKQATEASRRPSSMIIDNKRGLSISQPSSLEPTEMPNGLTIDKYESGKAEAIGALCRIFCAKKTGEEILPVYLARFYLALQQVLKVNEKSKEIEETLASVLFNSADLFRLDLDGVHVLLPHFISALEVVLPEKDLKIKSHNLVFNKVEVRRASIQILLSILSLPLHFQNLPIRDIAGGSNDKVITFGQLKSRLINILMSALQVETDSQNTHMLLGALLLCVQDSVMHEESDTSSDIQSSSAPETNFLSSACSERSSYSVASKASNSSYSGNSTATLSNEPTSLLSDDLMPEGFSEEGGGVYDNAHALFVRATYLSCHRLISSWKTDLNVSLAALELLSGLARMQIKDSDAMECKRAVKWICDYICYQCSRPPPSHSKDLHSTIVAAYNCTAVWLMQHPYLLQDRDSLTNVLEVIELGISGSKSAGKMDEPPKMMDEKELKPVSIRVRDAAETLLTIVLEQVGYFPNPCGIQSTSSLLDEMTLIKHCNSGGNQEQAIQKFRYFVTENSTILAILDDQIGNSEDSQPTVTILLRTPFGRNAWTAQLRHLPRSKSGTKYHAVNPGRPIAMHDMPMRHEIEQKYFPDSVEKIPSCIADYSIPTIEQVIQKVGNDSIKQFSKLLEEQLVLEKLAWANTECSADSLGHAQEATAPPVSHEFQAARLFLSHFGFLSFGEQLQKAKESSSMMSPSLIVLDSKKQGFINDLAVLDKMSPRTCDTVHIFYVRVGQTTHHDIIDNMNEENIASLDTNFWQMLQTLGKSVDIDEHSGWTGFINTSWRINNSSASKKTRNDFRFGDMNYNGEKRVIYWADVSSEIAFVVPNRWNRTACDIADGSCLSSTQSTDVYYERSVSEQPKCDKMLGNVNPRALSLDDRSGSEPIPPVRSRKTGAKLPSWNPSAKILLVWLESFEDHLTFPTDDILNYTRIGEENFSNNSQPIRSNDCYIIFLHALNSGLLRVKLRAPAGRMNFATPLVDGMVVNKRVIGMLVRQTAYNMAKRKRLDSDSYQQPHVRRRVKVQEMIQKYKLDLTEPELLTHLFMTS</sequence>
<dbReference type="SUPFAM" id="SSF111347">
    <property type="entry name" value="Rap/Ran-GAP"/>
    <property type="match status" value="1"/>
</dbReference>
<feature type="domain" description="Ral GTPase-activating protein subunit alpha/beta N-terminal" evidence="2">
    <location>
        <begin position="152"/>
        <end position="270"/>
    </location>
</feature>
<dbReference type="InterPro" id="IPR039930">
    <property type="entry name" value="RALGAPB"/>
</dbReference>
<dbReference type="EMBL" id="JADBJN010000002">
    <property type="protein sequence ID" value="KAG5675436.1"/>
    <property type="molecule type" value="Genomic_DNA"/>
</dbReference>
<accession>A0A9J6BZV7</accession>
<dbReference type="InterPro" id="IPR046859">
    <property type="entry name" value="RGPA/RALGAPB_N"/>
</dbReference>